<dbReference type="RefSeq" id="WP_133805511.1">
    <property type="nucleotide sequence ID" value="NZ_SNWQ01000035.1"/>
</dbReference>
<dbReference type="Pfam" id="PF03795">
    <property type="entry name" value="YCII"/>
    <property type="match status" value="1"/>
</dbReference>
<evidence type="ECO:0000256" key="1">
    <source>
        <dbReference type="ARBA" id="ARBA00007689"/>
    </source>
</evidence>
<name>A0A4R6J8N1_9ACTN</name>
<dbReference type="PANTHER" id="PTHR35174:SF3">
    <property type="entry name" value="BLL7171 PROTEIN"/>
    <property type="match status" value="1"/>
</dbReference>
<sequence length="116" mass="12485">MKYLVLIYGTTDDTWTGSAEDVAAIRALTALKDELAASGELVSSEGLSLPRDGRVVQVREGVKVVTDGPFGEAKEQIAGFFMIDVTTDERAQQIAARVSELVTDRVELRSTVLTAP</sequence>
<keyword evidence="4" id="KW-1185">Reference proteome</keyword>
<dbReference type="EMBL" id="SNWQ01000035">
    <property type="protein sequence ID" value="TDO30725.1"/>
    <property type="molecule type" value="Genomic_DNA"/>
</dbReference>
<comment type="similarity">
    <text evidence="1">Belongs to the YciI family.</text>
</comment>
<evidence type="ECO:0000313" key="3">
    <source>
        <dbReference type="EMBL" id="TDO30725.1"/>
    </source>
</evidence>
<evidence type="ECO:0000313" key="4">
    <source>
        <dbReference type="Proteomes" id="UP000295388"/>
    </source>
</evidence>
<accession>A0A4R6J8N1</accession>
<dbReference type="InterPro" id="IPR005545">
    <property type="entry name" value="YCII"/>
</dbReference>
<dbReference type="OrthoDB" id="3829039at2"/>
<comment type="caution">
    <text evidence="3">The sequence shown here is derived from an EMBL/GenBank/DDBJ whole genome shotgun (WGS) entry which is preliminary data.</text>
</comment>
<dbReference type="AlphaFoldDB" id="A0A4R6J8N1"/>
<dbReference type="Proteomes" id="UP000295388">
    <property type="component" value="Unassembled WGS sequence"/>
</dbReference>
<dbReference type="InterPro" id="IPR011008">
    <property type="entry name" value="Dimeric_a/b-barrel"/>
</dbReference>
<proteinExistence type="inferred from homology"/>
<dbReference type="Gene3D" id="3.30.70.1060">
    <property type="entry name" value="Dimeric alpha+beta barrel"/>
    <property type="match status" value="1"/>
</dbReference>
<gene>
    <name evidence="3" type="ORF">EV643_13550</name>
</gene>
<dbReference type="PANTHER" id="PTHR35174">
    <property type="entry name" value="BLL7171 PROTEIN-RELATED"/>
    <property type="match status" value="1"/>
</dbReference>
<feature type="domain" description="YCII-related" evidence="2">
    <location>
        <begin position="1"/>
        <end position="99"/>
    </location>
</feature>
<organism evidence="3 4">
    <name type="scientific">Kribbella caucasensis</name>
    <dbReference type="NCBI Taxonomy" id="2512215"/>
    <lineage>
        <taxon>Bacteria</taxon>
        <taxon>Bacillati</taxon>
        <taxon>Actinomycetota</taxon>
        <taxon>Actinomycetes</taxon>
        <taxon>Propionibacteriales</taxon>
        <taxon>Kribbellaceae</taxon>
        <taxon>Kribbella</taxon>
    </lineage>
</organism>
<reference evidence="3 4" key="1">
    <citation type="submission" date="2019-03" db="EMBL/GenBank/DDBJ databases">
        <title>Genomic Encyclopedia of Type Strains, Phase III (KMG-III): the genomes of soil and plant-associated and newly described type strains.</title>
        <authorList>
            <person name="Whitman W."/>
        </authorList>
    </citation>
    <scope>NUCLEOTIDE SEQUENCE [LARGE SCALE GENOMIC DNA]</scope>
    <source>
        <strain evidence="3 4">VKM Ac-2527</strain>
    </source>
</reference>
<dbReference type="SUPFAM" id="SSF54909">
    <property type="entry name" value="Dimeric alpha+beta barrel"/>
    <property type="match status" value="1"/>
</dbReference>
<protein>
    <recommendedName>
        <fullName evidence="2">YCII-related domain-containing protein</fullName>
    </recommendedName>
</protein>
<evidence type="ECO:0000259" key="2">
    <source>
        <dbReference type="Pfam" id="PF03795"/>
    </source>
</evidence>